<dbReference type="Proteomes" id="UP000828390">
    <property type="component" value="Unassembled WGS sequence"/>
</dbReference>
<name>A0A9D4H4Z3_DREPO</name>
<accession>A0A9D4H4Z3</accession>
<dbReference type="EMBL" id="JAIWYP010000004">
    <property type="protein sequence ID" value="KAH3829651.1"/>
    <property type="molecule type" value="Genomic_DNA"/>
</dbReference>
<proteinExistence type="predicted"/>
<comment type="caution">
    <text evidence="1">The sequence shown here is derived from an EMBL/GenBank/DDBJ whole genome shotgun (WGS) entry which is preliminary data.</text>
</comment>
<evidence type="ECO:0000313" key="1">
    <source>
        <dbReference type="EMBL" id="KAH3829651.1"/>
    </source>
</evidence>
<dbReference type="AlphaFoldDB" id="A0A9D4H4Z3"/>
<evidence type="ECO:0000313" key="2">
    <source>
        <dbReference type="Proteomes" id="UP000828390"/>
    </source>
</evidence>
<keyword evidence="2" id="KW-1185">Reference proteome</keyword>
<reference evidence="1" key="1">
    <citation type="journal article" date="2019" name="bioRxiv">
        <title>The Genome of the Zebra Mussel, Dreissena polymorpha: A Resource for Invasive Species Research.</title>
        <authorList>
            <person name="McCartney M.A."/>
            <person name="Auch B."/>
            <person name="Kono T."/>
            <person name="Mallez S."/>
            <person name="Zhang Y."/>
            <person name="Obille A."/>
            <person name="Becker A."/>
            <person name="Abrahante J.E."/>
            <person name="Garbe J."/>
            <person name="Badalamenti J.P."/>
            <person name="Herman A."/>
            <person name="Mangelson H."/>
            <person name="Liachko I."/>
            <person name="Sullivan S."/>
            <person name="Sone E.D."/>
            <person name="Koren S."/>
            <person name="Silverstein K.A.T."/>
            <person name="Beckman K.B."/>
            <person name="Gohl D.M."/>
        </authorList>
    </citation>
    <scope>NUCLEOTIDE SEQUENCE</scope>
    <source>
        <strain evidence="1">Duluth1</strain>
        <tissue evidence="1">Whole animal</tissue>
    </source>
</reference>
<gene>
    <name evidence="1" type="ORF">DPMN_102878</name>
</gene>
<organism evidence="1 2">
    <name type="scientific">Dreissena polymorpha</name>
    <name type="common">Zebra mussel</name>
    <name type="synonym">Mytilus polymorpha</name>
    <dbReference type="NCBI Taxonomy" id="45954"/>
    <lineage>
        <taxon>Eukaryota</taxon>
        <taxon>Metazoa</taxon>
        <taxon>Spiralia</taxon>
        <taxon>Lophotrochozoa</taxon>
        <taxon>Mollusca</taxon>
        <taxon>Bivalvia</taxon>
        <taxon>Autobranchia</taxon>
        <taxon>Heteroconchia</taxon>
        <taxon>Euheterodonta</taxon>
        <taxon>Imparidentia</taxon>
        <taxon>Neoheterodontei</taxon>
        <taxon>Myida</taxon>
        <taxon>Dreissenoidea</taxon>
        <taxon>Dreissenidae</taxon>
        <taxon>Dreissena</taxon>
    </lineage>
</organism>
<protein>
    <submittedName>
        <fullName evidence="1">Uncharacterized protein</fullName>
    </submittedName>
</protein>
<reference evidence="1" key="2">
    <citation type="submission" date="2020-11" db="EMBL/GenBank/DDBJ databases">
        <authorList>
            <person name="McCartney M.A."/>
            <person name="Auch B."/>
            <person name="Kono T."/>
            <person name="Mallez S."/>
            <person name="Becker A."/>
            <person name="Gohl D.M."/>
            <person name="Silverstein K.A.T."/>
            <person name="Koren S."/>
            <person name="Bechman K.B."/>
            <person name="Herman A."/>
            <person name="Abrahante J.E."/>
            <person name="Garbe J."/>
        </authorList>
    </citation>
    <scope>NUCLEOTIDE SEQUENCE</scope>
    <source>
        <strain evidence="1">Duluth1</strain>
        <tissue evidence="1">Whole animal</tissue>
    </source>
</reference>
<sequence>MIQNPKTSARMRINYDASTDEITAEKQVQIQRWLTSVERQQPPPEVAVMDATGASQKPHVDTSDEEKLAAIKAALERLDSGTVARSFSGRSNGLSSCVTIIFYMYIQC</sequence>